<name>A0A1H9NSG3_9PSEU</name>
<dbReference type="Pfam" id="PF05729">
    <property type="entry name" value="NACHT"/>
    <property type="match status" value="1"/>
</dbReference>
<dbReference type="Gene3D" id="3.40.50.300">
    <property type="entry name" value="P-loop containing nucleotide triphosphate hydrolases"/>
    <property type="match status" value="1"/>
</dbReference>
<keyword evidence="3" id="KW-1185">Reference proteome</keyword>
<dbReference type="STRING" id="155974.SAMN04487818_10384"/>
<organism evidence="2 3">
    <name type="scientific">Actinokineospora terrae</name>
    <dbReference type="NCBI Taxonomy" id="155974"/>
    <lineage>
        <taxon>Bacteria</taxon>
        <taxon>Bacillati</taxon>
        <taxon>Actinomycetota</taxon>
        <taxon>Actinomycetes</taxon>
        <taxon>Pseudonocardiales</taxon>
        <taxon>Pseudonocardiaceae</taxon>
        <taxon>Actinokineospora</taxon>
    </lineage>
</organism>
<dbReference type="AlphaFoldDB" id="A0A1H9NSG3"/>
<feature type="domain" description="NACHT" evidence="1">
    <location>
        <begin position="142"/>
        <end position="266"/>
    </location>
</feature>
<protein>
    <submittedName>
        <fullName evidence="2">NACHT domain-containing protein</fullName>
    </submittedName>
</protein>
<dbReference type="EMBL" id="FOGI01000003">
    <property type="protein sequence ID" value="SER38273.1"/>
    <property type="molecule type" value="Genomic_DNA"/>
</dbReference>
<gene>
    <name evidence="2" type="ORF">SAMN04487818_10384</name>
</gene>
<dbReference type="InterPro" id="IPR027417">
    <property type="entry name" value="P-loop_NTPase"/>
</dbReference>
<reference evidence="3" key="1">
    <citation type="submission" date="2016-10" db="EMBL/GenBank/DDBJ databases">
        <authorList>
            <person name="Varghese N."/>
            <person name="Submissions S."/>
        </authorList>
    </citation>
    <scope>NUCLEOTIDE SEQUENCE [LARGE SCALE GENOMIC DNA]</scope>
    <source>
        <strain evidence="3">DSM 44260</strain>
    </source>
</reference>
<dbReference type="Proteomes" id="UP000199051">
    <property type="component" value="Unassembled WGS sequence"/>
</dbReference>
<dbReference type="RefSeq" id="WP_092775561.1">
    <property type="nucleotide sequence ID" value="NZ_FOGI01000003.1"/>
</dbReference>
<dbReference type="PANTHER" id="PTHR46844:SF1">
    <property type="entry name" value="SLR5058 PROTEIN"/>
    <property type="match status" value="1"/>
</dbReference>
<evidence type="ECO:0000313" key="2">
    <source>
        <dbReference type="EMBL" id="SER38273.1"/>
    </source>
</evidence>
<dbReference type="PANTHER" id="PTHR46844">
    <property type="entry name" value="SLR5058 PROTEIN"/>
    <property type="match status" value="1"/>
</dbReference>
<evidence type="ECO:0000259" key="1">
    <source>
        <dbReference type="PROSITE" id="PS50837"/>
    </source>
</evidence>
<proteinExistence type="predicted"/>
<evidence type="ECO:0000313" key="3">
    <source>
        <dbReference type="Proteomes" id="UP000199051"/>
    </source>
</evidence>
<dbReference type="SUPFAM" id="SSF52540">
    <property type="entry name" value="P-loop containing nucleoside triphosphate hydrolases"/>
    <property type="match status" value="1"/>
</dbReference>
<dbReference type="PROSITE" id="PS50837">
    <property type="entry name" value="NACHT"/>
    <property type="match status" value="1"/>
</dbReference>
<sequence>MRVPIALAVGVAAVLATLIAQWQAVVALITGAVVTAVTQVLVEVWKRRKAQLVDNVNRVVDRVVSQFPRKYRDYVASTLRYIDQKGLATIGEANPDLDDVYVDVSMAPMAPHQADAGMLPGGLKDPMERRDLAHFLDEQMPAVLAVVGVPGSGKTTLLRHTARFICQQPKGRRRSVPILLYLRDHVDAIAEDKTILLPELVRESIGRLAASEPTGWFGDQLANGRCVVLLDGLDEVAGQGNRRLVAAWVERQARQYPDNDFVITSRREGILDAPIHGSQMLQTRRFTQAQVRRFVNRWYLAMERMSSKPGDDQVPQRAKAAANDLLGRLDSAPGLADFTANPLLLTMIANVHKYRGALPGSRTNLYSEICQVMLWRRQEAKNLPIGLSGDKKEQMLRALAYRMMTAGVGELKRADVLDEFAPTLRKLSTPLTAADILADVSSNGLLIEREEGLYAFAHKTFQEYLAARYINENAKGDELIYRVDDAYWEETILLYTTMAAADDIIRGCLASGTANALSLALKCLEQRDVLELEPDVRDELASLLTIERFDQATAHQRRTTATILAHRYTMSWAHPRRGVRIAERPVPADIYRIFELEQGRAREGEATGACGGMSGVRAEQFCRWFNDLLDSDQAYRLPRRTELDNHTGSDIDSRLVWVKDEAIGVWARHGKPHLVTRAALFNALRHDLQHLPTVFLLLVLHAYRTAHAPSDFPEQDQKAPRAAPTEVSGTLRAALRMARSAGDDEVLVPLIGRLERIALVSEERRQSQWYQDLAEITEEIFAEVPEADPLLSASSLAEAHIGRPFAAAVLKISGEPTSAPVRKFIEALADRSELSAWDEWDAPPEALPALLRAVLARLAKLFTRPDAWPYRAMDLLGSLLPLADAENPVIDPGDARLARLVCFGLSALTRSDNDDLALRLLDVAAGFTLLESRTDRTADSDETIVLVADWSKITHPRTGP</sequence>
<accession>A0A1H9NSG3</accession>
<dbReference type="InterPro" id="IPR007111">
    <property type="entry name" value="NACHT_NTPase"/>
</dbReference>